<organism evidence="1 2">
    <name type="scientific">Robiginitalea aurantiaca</name>
    <dbReference type="NCBI Taxonomy" id="3056915"/>
    <lineage>
        <taxon>Bacteria</taxon>
        <taxon>Pseudomonadati</taxon>
        <taxon>Bacteroidota</taxon>
        <taxon>Flavobacteriia</taxon>
        <taxon>Flavobacteriales</taxon>
        <taxon>Flavobacteriaceae</taxon>
        <taxon>Robiginitalea</taxon>
    </lineage>
</organism>
<proteinExistence type="predicted"/>
<sequence>MFWKNLFLGILGLAIGHSYGQDCPLGLGGTDPQQIAKVFEFDVNQQERMLQWVDSLETKNGPLQTKLDELLASHPQRTPDELSAMGQKYEAIKEEMVRNSRFYDRLVLGIFRPAQYRKYEELCAELDLYPLEPTSQAMLGGDKH</sequence>
<accession>A0ABT7WD23</accession>
<keyword evidence="2" id="KW-1185">Reference proteome</keyword>
<evidence type="ECO:0008006" key="3">
    <source>
        <dbReference type="Google" id="ProtNLM"/>
    </source>
</evidence>
<protein>
    <recommendedName>
        <fullName evidence="3">Periplasmic heavy metal sensor</fullName>
    </recommendedName>
</protein>
<evidence type="ECO:0000313" key="1">
    <source>
        <dbReference type="EMBL" id="MDM9630815.1"/>
    </source>
</evidence>
<dbReference type="EMBL" id="JAUDUY010000002">
    <property type="protein sequence ID" value="MDM9630815.1"/>
    <property type="molecule type" value="Genomic_DNA"/>
</dbReference>
<comment type="caution">
    <text evidence="1">The sequence shown here is derived from an EMBL/GenBank/DDBJ whole genome shotgun (WGS) entry which is preliminary data.</text>
</comment>
<evidence type="ECO:0000313" key="2">
    <source>
        <dbReference type="Proteomes" id="UP001174839"/>
    </source>
</evidence>
<name>A0ABT7WD23_9FLAO</name>
<dbReference type="RefSeq" id="WP_289724180.1">
    <property type="nucleotide sequence ID" value="NZ_JAUDUY010000002.1"/>
</dbReference>
<reference evidence="1" key="1">
    <citation type="submission" date="2023-06" db="EMBL/GenBank/DDBJ databases">
        <title>Robiginitalea aurantiacus sp. nov. and Algoriphagus sediminis sp. nov., isolated from coastal sediment.</title>
        <authorList>
            <person name="Zhou Z.Y."/>
            <person name="An J."/>
            <person name="Jia Y.W."/>
            <person name="Du Z.J."/>
        </authorList>
    </citation>
    <scope>NUCLEOTIDE SEQUENCE</scope>
    <source>
        <strain evidence="1">M39</strain>
    </source>
</reference>
<dbReference type="Proteomes" id="UP001174839">
    <property type="component" value="Unassembled WGS sequence"/>
</dbReference>
<gene>
    <name evidence="1" type="ORF">QU605_05000</name>
</gene>